<dbReference type="HOGENOM" id="CLU_026846_4_3_10"/>
<dbReference type="SUPFAM" id="SSF51261">
    <property type="entry name" value="Duplicated hybrid motif"/>
    <property type="match status" value="1"/>
</dbReference>
<dbReference type="Gene3D" id="3.10.450.350">
    <property type="match status" value="1"/>
</dbReference>
<gene>
    <name evidence="11" type="ORF">ALPR1_21073</name>
</gene>
<comment type="cofactor">
    <cofactor evidence="1">
        <name>Zn(2+)</name>
        <dbReference type="ChEBI" id="CHEBI:29105"/>
    </cofactor>
</comment>
<evidence type="ECO:0000313" key="11">
    <source>
        <dbReference type="EMBL" id="EAZ81569.1"/>
    </source>
</evidence>
<evidence type="ECO:0000256" key="8">
    <source>
        <dbReference type="SAM" id="Phobius"/>
    </source>
</evidence>
<dbReference type="GO" id="GO:0004222">
    <property type="term" value="F:metalloendopeptidase activity"/>
    <property type="evidence" value="ECO:0007669"/>
    <property type="project" value="TreeGrafter"/>
</dbReference>
<keyword evidence="8" id="KW-1133">Transmembrane helix</keyword>
<dbReference type="eggNOG" id="COG0739">
    <property type="taxonomic scope" value="Bacteria"/>
</dbReference>
<evidence type="ECO:0000313" key="12">
    <source>
        <dbReference type="Proteomes" id="UP000003919"/>
    </source>
</evidence>
<evidence type="ECO:0000259" key="10">
    <source>
        <dbReference type="Pfam" id="PF19425"/>
    </source>
</evidence>
<evidence type="ECO:0000259" key="9">
    <source>
        <dbReference type="Pfam" id="PF01551"/>
    </source>
</evidence>
<evidence type="ECO:0000256" key="7">
    <source>
        <dbReference type="ARBA" id="ARBA00023049"/>
    </source>
</evidence>
<dbReference type="Gene3D" id="2.70.70.10">
    <property type="entry name" value="Glucose Permease (Domain IIA)"/>
    <property type="match status" value="1"/>
</dbReference>
<comment type="caution">
    <text evidence="11">The sequence shown here is derived from an EMBL/GenBank/DDBJ whole genome shotgun (WGS) entry which is preliminary data.</text>
</comment>
<dbReference type="AlphaFoldDB" id="A3HY96"/>
<name>A3HY96_9BACT</name>
<dbReference type="Pfam" id="PF19425">
    <property type="entry name" value="Csd3_N2"/>
    <property type="match status" value="1"/>
</dbReference>
<proteinExistence type="predicted"/>
<feature type="transmembrane region" description="Helical" evidence="8">
    <location>
        <begin position="20"/>
        <end position="41"/>
    </location>
</feature>
<keyword evidence="6" id="KW-0862">Zinc</keyword>
<dbReference type="CDD" id="cd12797">
    <property type="entry name" value="M23_peptidase"/>
    <property type="match status" value="1"/>
</dbReference>
<dbReference type="Proteomes" id="UP000003919">
    <property type="component" value="Unassembled WGS sequence"/>
</dbReference>
<dbReference type="InterPro" id="IPR045834">
    <property type="entry name" value="Csd3_N2"/>
</dbReference>
<dbReference type="PANTHER" id="PTHR21666">
    <property type="entry name" value="PEPTIDASE-RELATED"/>
    <property type="match status" value="1"/>
</dbReference>
<dbReference type="PANTHER" id="PTHR21666:SF288">
    <property type="entry name" value="CELL DIVISION PROTEIN YTFB"/>
    <property type="match status" value="1"/>
</dbReference>
<evidence type="ECO:0000256" key="2">
    <source>
        <dbReference type="ARBA" id="ARBA00004196"/>
    </source>
</evidence>
<keyword evidence="3" id="KW-0645">Protease</keyword>
<keyword evidence="8" id="KW-0472">Membrane</keyword>
<feature type="domain" description="Csd3-like second N-terminal" evidence="10">
    <location>
        <begin position="170"/>
        <end position="286"/>
    </location>
</feature>
<protein>
    <submittedName>
        <fullName evidence="11">M23 peptidase domain protein</fullName>
    </submittedName>
</protein>
<reference evidence="11 12" key="1">
    <citation type="journal article" date="2011" name="J. Bacteriol.">
        <title>Complete genome sequence of Algoriphagus sp. PR1, bacterial prey of a colony-forming choanoflagellate.</title>
        <authorList>
            <person name="Alegado R.A."/>
            <person name="Ferriera S."/>
            <person name="Nusbaum C."/>
            <person name="Young S.K."/>
            <person name="Zeng Q."/>
            <person name="Imamovic A."/>
            <person name="Fairclough S.R."/>
            <person name="King N."/>
        </authorList>
    </citation>
    <scope>NUCLEOTIDE SEQUENCE [LARGE SCALE GENOMIC DNA]</scope>
    <source>
        <strain evidence="11 12">PR1</strain>
    </source>
</reference>
<sequence>MLERLFDHPKKENKLMNKKWIVAGSLILTLATAALFQYFGFSPENKPTPIPTEELVLEDTNDDVFLYGINVTDLNIVEGTVSKNQTLATILAPFNVPYQIIDEIAKKSKEVFDVRGIATNKKFTVLTPADSTIAQFFIYEPNPVEYVVFNLDSKDIYKAEKPIEFVKREVAGVIRKHSNLSDEMTNQQVSYDIVDQFADLYGWSVDFGALQEGDKFKVVFEEKMIEGNVVGVGDIKLAYMEHRGEQFHAIPFEQNGEMNFFDQEGNSLKKAFLRDPVKYTRISSRYSKRRFHPVQKRYKAHLGTDYAARRGTEIRSVGDGLVTHASYTGGNGNYVKIKHNGTYTTQYLHMSKIASGIKPGTRIKQGQVIGYVGSTGLATGPHLCFRFWKNGKQEDWLREKIPPSEPILAANKAAFESTKFESLQLLANINYPGEGPKLVAEVEKNPNAATLKAKTD</sequence>
<evidence type="ECO:0000256" key="3">
    <source>
        <dbReference type="ARBA" id="ARBA00022670"/>
    </source>
</evidence>
<keyword evidence="7" id="KW-0482">Metalloprotease</keyword>
<evidence type="ECO:0000256" key="5">
    <source>
        <dbReference type="ARBA" id="ARBA00022801"/>
    </source>
</evidence>
<organism evidence="11 12">
    <name type="scientific">Algoriphagus machipongonensis</name>
    <dbReference type="NCBI Taxonomy" id="388413"/>
    <lineage>
        <taxon>Bacteria</taxon>
        <taxon>Pseudomonadati</taxon>
        <taxon>Bacteroidota</taxon>
        <taxon>Cytophagia</taxon>
        <taxon>Cytophagales</taxon>
        <taxon>Cyclobacteriaceae</taxon>
        <taxon>Algoriphagus</taxon>
    </lineage>
</organism>
<keyword evidence="8" id="KW-0812">Transmembrane</keyword>
<keyword evidence="5" id="KW-0378">Hydrolase</keyword>
<dbReference type="GO" id="GO:0006508">
    <property type="term" value="P:proteolysis"/>
    <property type="evidence" value="ECO:0007669"/>
    <property type="project" value="UniProtKB-KW"/>
</dbReference>
<evidence type="ECO:0000256" key="4">
    <source>
        <dbReference type="ARBA" id="ARBA00022723"/>
    </source>
</evidence>
<dbReference type="EMBL" id="AAXU02000001">
    <property type="protein sequence ID" value="EAZ81569.1"/>
    <property type="molecule type" value="Genomic_DNA"/>
</dbReference>
<keyword evidence="4" id="KW-0479">Metal-binding</keyword>
<comment type="subcellular location">
    <subcellularLocation>
        <location evidence="2">Cell envelope</location>
    </subcellularLocation>
</comment>
<dbReference type="InterPro" id="IPR050570">
    <property type="entry name" value="Cell_wall_metabolism_enzyme"/>
</dbReference>
<dbReference type="Pfam" id="PF01551">
    <property type="entry name" value="Peptidase_M23"/>
    <property type="match status" value="1"/>
</dbReference>
<accession>A3HY96</accession>
<dbReference type="STRING" id="388413.ALPR1_21073"/>
<dbReference type="GO" id="GO:0030313">
    <property type="term" value="C:cell envelope"/>
    <property type="evidence" value="ECO:0007669"/>
    <property type="project" value="UniProtKB-SubCell"/>
</dbReference>
<evidence type="ECO:0000256" key="1">
    <source>
        <dbReference type="ARBA" id="ARBA00001947"/>
    </source>
</evidence>
<keyword evidence="12" id="KW-1185">Reference proteome</keyword>
<dbReference type="InterPro" id="IPR016047">
    <property type="entry name" value="M23ase_b-sheet_dom"/>
</dbReference>
<dbReference type="InterPro" id="IPR011055">
    <property type="entry name" value="Dup_hybrid_motif"/>
</dbReference>
<dbReference type="GO" id="GO:0046872">
    <property type="term" value="F:metal ion binding"/>
    <property type="evidence" value="ECO:0007669"/>
    <property type="project" value="UniProtKB-KW"/>
</dbReference>
<feature type="domain" description="M23ase beta-sheet core" evidence="9">
    <location>
        <begin position="300"/>
        <end position="394"/>
    </location>
</feature>
<evidence type="ECO:0000256" key="6">
    <source>
        <dbReference type="ARBA" id="ARBA00022833"/>
    </source>
</evidence>